<feature type="domain" description="DHHA1" evidence="2">
    <location>
        <begin position="174"/>
        <end position="255"/>
    </location>
</feature>
<accession>A0A921B551</accession>
<dbReference type="InterPro" id="IPR003156">
    <property type="entry name" value="DHHA1_dom"/>
</dbReference>
<dbReference type="Gene3D" id="3.10.310.30">
    <property type="match status" value="1"/>
</dbReference>
<reference evidence="3" key="2">
    <citation type="submission" date="2021-09" db="EMBL/GenBank/DDBJ databases">
        <authorList>
            <person name="Gilroy R."/>
        </authorList>
    </citation>
    <scope>NUCLEOTIDE SEQUENCE</scope>
    <source>
        <strain evidence="3">CHK173-2119</strain>
    </source>
</reference>
<dbReference type="InterPro" id="IPR001667">
    <property type="entry name" value="DDH_dom"/>
</dbReference>
<organism evidence="3 4">
    <name type="scientific">Lapidilactobacillus dextrinicus</name>
    <dbReference type="NCBI Taxonomy" id="51664"/>
    <lineage>
        <taxon>Bacteria</taxon>
        <taxon>Bacillati</taxon>
        <taxon>Bacillota</taxon>
        <taxon>Bacilli</taxon>
        <taxon>Lactobacillales</taxon>
        <taxon>Lactobacillaceae</taxon>
        <taxon>Lapidilactobacillus</taxon>
    </lineage>
</organism>
<dbReference type="InterPro" id="IPR038763">
    <property type="entry name" value="DHH_sf"/>
</dbReference>
<comment type="caution">
    <text evidence="3">The sequence shown here is derived from an EMBL/GenBank/DDBJ whole genome shotgun (WGS) entry which is preliminary data.</text>
</comment>
<sequence>SVGDLTWINQPEEVPDSFYEGALVIVTDTADTPRVSDPRFNQGSYLIKIDHHPNDDAYGDLYYVNTDASSCSEIIVDLINASEGQLKLTTEAARVLYAGIIGDTGRFLYNATTEHTFNVAAQLVSFGFDHSQVSQNLNEVTLNQAKLQSVVYDQLQFDGNGAAHMVITRALLAKLGVADDQVNSVVSTPGHLREVLLWSMYVEKEDGTYRVHFRSKGPIINGIAKAHHGGGHPLASGGNAVDVEEINQIVSEMKAAGAAYQIGQ</sequence>
<dbReference type="Pfam" id="PF01368">
    <property type="entry name" value="DHH"/>
    <property type="match status" value="1"/>
</dbReference>
<dbReference type="GO" id="GO:0003676">
    <property type="term" value="F:nucleic acid binding"/>
    <property type="evidence" value="ECO:0007669"/>
    <property type="project" value="InterPro"/>
</dbReference>
<reference evidence="3" key="1">
    <citation type="journal article" date="2021" name="PeerJ">
        <title>Extensive microbial diversity within the chicken gut microbiome revealed by metagenomics and culture.</title>
        <authorList>
            <person name="Gilroy R."/>
            <person name="Ravi A."/>
            <person name="Getino M."/>
            <person name="Pursley I."/>
            <person name="Horton D.L."/>
            <person name="Alikhan N.F."/>
            <person name="Baker D."/>
            <person name="Gharbi K."/>
            <person name="Hall N."/>
            <person name="Watson M."/>
            <person name="Adriaenssens E.M."/>
            <person name="Foster-Nyarko E."/>
            <person name="Jarju S."/>
            <person name="Secka A."/>
            <person name="Antonio M."/>
            <person name="Oren A."/>
            <person name="Chaudhuri R.R."/>
            <person name="La Ragione R."/>
            <person name="Hildebrand F."/>
            <person name="Pallen M.J."/>
        </authorList>
    </citation>
    <scope>NUCLEOTIDE SEQUENCE</scope>
    <source>
        <strain evidence="3">CHK173-2119</strain>
    </source>
</reference>
<protein>
    <submittedName>
        <fullName evidence="3">Bifunctional oligoribonuclease/PAP phosphatase NrnA</fullName>
    </submittedName>
</protein>
<dbReference type="SUPFAM" id="SSF64182">
    <property type="entry name" value="DHH phosphoesterases"/>
    <property type="match status" value="1"/>
</dbReference>
<dbReference type="Gene3D" id="3.90.1640.10">
    <property type="entry name" value="inorganic pyrophosphatase (n-terminal core)"/>
    <property type="match status" value="1"/>
</dbReference>
<dbReference type="PANTHER" id="PTHR47618:SF1">
    <property type="entry name" value="BIFUNCTIONAL OLIGORIBONUCLEASE AND PAP PHOSPHATASE NRNA"/>
    <property type="match status" value="1"/>
</dbReference>
<evidence type="ECO:0000313" key="4">
    <source>
        <dbReference type="Proteomes" id="UP000774947"/>
    </source>
</evidence>
<evidence type="ECO:0000313" key="3">
    <source>
        <dbReference type="EMBL" id="HJE15955.1"/>
    </source>
</evidence>
<dbReference type="Pfam" id="PF02272">
    <property type="entry name" value="DHHA1"/>
    <property type="match status" value="1"/>
</dbReference>
<gene>
    <name evidence="3" type="ORF">K8W17_07745</name>
</gene>
<dbReference type="Proteomes" id="UP000774947">
    <property type="component" value="Unassembled WGS sequence"/>
</dbReference>
<dbReference type="AlphaFoldDB" id="A0A921B551"/>
<dbReference type="PANTHER" id="PTHR47618">
    <property type="entry name" value="BIFUNCTIONAL OLIGORIBONUCLEASE AND PAP PHOSPHATASE NRNA"/>
    <property type="match status" value="1"/>
</dbReference>
<evidence type="ECO:0000259" key="2">
    <source>
        <dbReference type="Pfam" id="PF02272"/>
    </source>
</evidence>
<proteinExistence type="predicted"/>
<dbReference type="InterPro" id="IPR051319">
    <property type="entry name" value="Oligoribo/pAp-PDE_c-di-AMP_PDE"/>
</dbReference>
<dbReference type="EMBL" id="DYXY01000204">
    <property type="protein sequence ID" value="HJE15955.1"/>
    <property type="molecule type" value="Genomic_DNA"/>
</dbReference>
<evidence type="ECO:0000259" key="1">
    <source>
        <dbReference type="Pfam" id="PF01368"/>
    </source>
</evidence>
<feature type="non-terminal residue" evidence="3">
    <location>
        <position position="1"/>
    </location>
</feature>
<feature type="domain" description="DDH" evidence="1">
    <location>
        <begin position="22"/>
        <end position="100"/>
    </location>
</feature>
<name>A0A921B551_9LACO</name>